<sequence>MTSTGYRWEMAADPAEVHDLLCASDRFQAERTGTAAPVRNPAGTAAHVAAGRVHLLRDGELPTAMFTLVESPPFDEPPDAFPPAVRPVYLTRLAVRPEAAGSLAGMMCVRRAIATATGLGADAVRCEANPGLAHTVELLQALGFVLADQREGSHVVHLHRPLGR</sequence>
<name>A0A1G7VJE7_9PSEU</name>
<evidence type="ECO:0008006" key="3">
    <source>
        <dbReference type="Google" id="ProtNLM"/>
    </source>
</evidence>
<keyword evidence="2" id="KW-1185">Reference proteome</keyword>
<dbReference type="Gene3D" id="3.40.630.30">
    <property type="match status" value="1"/>
</dbReference>
<reference evidence="2" key="1">
    <citation type="submission" date="2016-10" db="EMBL/GenBank/DDBJ databases">
        <authorList>
            <person name="Varghese N."/>
            <person name="Submissions S."/>
        </authorList>
    </citation>
    <scope>NUCLEOTIDE SEQUENCE [LARGE SCALE GENOMIC DNA]</scope>
    <source>
        <strain evidence="2">CGMCC 4.3506</strain>
    </source>
</reference>
<proteinExistence type="predicted"/>
<dbReference type="OrthoDB" id="4225680at2"/>
<gene>
    <name evidence="1" type="ORF">SAMN05216553_109266</name>
</gene>
<dbReference type="Proteomes" id="UP000199623">
    <property type="component" value="Unassembled WGS sequence"/>
</dbReference>
<evidence type="ECO:0000313" key="2">
    <source>
        <dbReference type="Proteomes" id="UP000199623"/>
    </source>
</evidence>
<dbReference type="EMBL" id="FNCC01000009">
    <property type="protein sequence ID" value="SDG59807.1"/>
    <property type="molecule type" value="Genomic_DNA"/>
</dbReference>
<protein>
    <recommendedName>
        <fullName evidence="3">N-acetyltransferase domain-containing protein</fullName>
    </recommendedName>
</protein>
<evidence type="ECO:0000313" key="1">
    <source>
        <dbReference type="EMBL" id="SDG59807.1"/>
    </source>
</evidence>
<accession>A0A1G7VJE7</accession>
<dbReference type="AlphaFoldDB" id="A0A1G7VJE7"/>
<dbReference type="InterPro" id="IPR016181">
    <property type="entry name" value="Acyl_CoA_acyltransferase"/>
</dbReference>
<dbReference type="SUPFAM" id="SSF55729">
    <property type="entry name" value="Acyl-CoA N-acyltransferases (Nat)"/>
    <property type="match status" value="1"/>
</dbReference>
<dbReference type="RefSeq" id="WP_143036005.1">
    <property type="nucleotide sequence ID" value="NZ_FNCC01000009.1"/>
</dbReference>
<organism evidence="1 2">
    <name type="scientific">Lentzea fradiae</name>
    <dbReference type="NCBI Taxonomy" id="200378"/>
    <lineage>
        <taxon>Bacteria</taxon>
        <taxon>Bacillati</taxon>
        <taxon>Actinomycetota</taxon>
        <taxon>Actinomycetes</taxon>
        <taxon>Pseudonocardiales</taxon>
        <taxon>Pseudonocardiaceae</taxon>
        <taxon>Lentzea</taxon>
    </lineage>
</organism>